<protein>
    <submittedName>
        <fullName evidence="4">Polysaccharide deacetylase</fullName>
    </submittedName>
</protein>
<dbReference type="GO" id="GO:0016810">
    <property type="term" value="F:hydrolase activity, acting on carbon-nitrogen (but not peptide) bonds"/>
    <property type="evidence" value="ECO:0007669"/>
    <property type="project" value="InterPro"/>
</dbReference>
<keyword evidence="5" id="KW-1185">Reference proteome</keyword>
<comment type="caution">
    <text evidence="4">The sequence shown here is derived from an EMBL/GenBank/DDBJ whole genome shotgun (WGS) entry which is preliminary data.</text>
</comment>
<evidence type="ECO:0000313" key="4">
    <source>
        <dbReference type="EMBL" id="TCQ01743.1"/>
    </source>
</evidence>
<keyword evidence="1 2" id="KW-0732">Signal</keyword>
<accession>A0A4R2U281</accession>
<dbReference type="SUPFAM" id="SSF88713">
    <property type="entry name" value="Glycoside hydrolase/deacetylase"/>
    <property type="match status" value="1"/>
</dbReference>
<dbReference type="PROSITE" id="PS51677">
    <property type="entry name" value="NODB"/>
    <property type="match status" value="1"/>
</dbReference>
<evidence type="ECO:0000259" key="3">
    <source>
        <dbReference type="PROSITE" id="PS51677"/>
    </source>
</evidence>
<feature type="chain" id="PRO_5039575406" evidence="2">
    <location>
        <begin position="23"/>
        <end position="310"/>
    </location>
</feature>
<dbReference type="InterPro" id="IPR011330">
    <property type="entry name" value="Glyco_hydro/deAcase_b/a-brl"/>
</dbReference>
<gene>
    <name evidence="4" type="ORF">EDD79_102317</name>
</gene>
<dbReference type="PANTHER" id="PTHR34216">
    <property type="match status" value="1"/>
</dbReference>
<evidence type="ECO:0000256" key="1">
    <source>
        <dbReference type="ARBA" id="ARBA00022729"/>
    </source>
</evidence>
<dbReference type="CDD" id="cd10966">
    <property type="entry name" value="CE4_yadE_5s"/>
    <property type="match status" value="1"/>
</dbReference>
<dbReference type="OrthoDB" id="9778320at2"/>
<dbReference type="Proteomes" id="UP000295504">
    <property type="component" value="Unassembled WGS sequence"/>
</dbReference>
<feature type="domain" description="NodB homology" evidence="3">
    <location>
        <begin position="142"/>
        <end position="310"/>
    </location>
</feature>
<dbReference type="GO" id="GO:0005975">
    <property type="term" value="P:carbohydrate metabolic process"/>
    <property type="evidence" value="ECO:0007669"/>
    <property type="project" value="InterPro"/>
</dbReference>
<dbReference type="EMBL" id="SLYC01000023">
    <property type="protein sequence ID" value="TCQ01743.1"/>
    <property type="molecule type" value="Genomic_DNA"/>
</dbReference>
<proteinExistence type="predicted"/>
<reference evidence="4 5" key="1">
    <citation type="submission" date="2019-03" db="EMBL/GenBank/DDBJ databases">
        <title>Genomic Encyclopedia of Type Strains, Phase IV (KMG-IV): sequencing the most valuable type-strain genomes for metagenomic binning, comparative biology and taxonomic classification.</title>
        <authorList>
            <person name="Goeker M."/>
        </authorList>
    </citation>
    <scope>NUCLEOTIDE SEQUENCE [LARGE SCALE GENOMIC DNA]</scope>
    <source>
        <strain evidence="4 5">DSM 100013</strain>
    </source>
</reference>
<evidence type="ECO:0000313" key="5">
    <source>
        <dbReference type="Proteomes" id="UP000295504"/>
    </source>
</evidence>
<name>A0A4R2U281_9FIRM</name>
<organism evidence="4 5">
    <name type="scientific">Serpentinicella alkaliphila</name>
    <dbReference type="NCBI Taxonomy" id="1734049"/>
    <lineage>
        <taxon>Bacteria</taxon>
        <taxon>Bacillati</taxon>
        <taxon>Bacillota</taxon>
        <taxon>Clostridia</taxon>
        <taxon>Peptostreptococcales</taxon>
        <taxon>Natronincolaceae</taxon>
        <taxon>Serpentinicella</taxon>
    </lineage>
</organism>
<dbReference type="Pfam" id="PF01522">
    <property type="entry name" value="Polysacc_deac_1"/>
    <property type="match status" value="1"/>
</dbReference>
<dbReference type="PANTHER" id="PTHR34216:SF7">
    <property type="entry name" value="POLY-BETA-1,6-N-ACETYL-D-GLUCOSAMINE N-DEACETYLASE"/>
    <property type="match status" value="1"/>
</dbReference>
<dbReference type="InterPro" id="IPR002509">
    <property type="entry name" value="NODB_dom"/>
</dbReference>
<evidence type="ECO:0000256" key="2">
    <source>
        <dbReference type="SAM" id="SignalP"/>
    </source>
</evidence>
<sequence>MYNKKKASTTIFIILCIGLVSCNFSSTSSINQDLLAIINSLQKEYIVLNDNETFHDLFIRGQAKYKVVRDFELINGVADEIPVLMYHHLLLSSENNFKGNSAILDVETFFEQMEILFKSGYTTVTLLEFEKWLSGEIELPKKSVSITFDDGYLSNYIYAYPILKNFNFKASQFLITNTAKEESEPFDPNVLQYLTWEDIVSTLDVFEYSNHTHDLHHLENNKGFMISKPIDYVYEDTLENMSLTNCKYFAYPYGHYNDEVLDILESVGIKMAFTVKSGPVKKGDSPLELNRYGIFPSTSISKFNYMINNQ</sequence>
<dbReference type="RefSeq" id="WP_132848754.1">
    <property type="nucleotide sequence ID" value="NZ_CP058648.1"/>
</dbReference>
<dbReference type="InterPro" id="IPR051398">
    <property type="entry name" value="Polysacch_Deacetylase"/>
</dbReference>
<dbReference type="AlphaFoldDB" id="A0A4R2U281"/>
<feature type="signal peptide" evidence="2">
    <location>
        <begin position="1"/>
        <end position="22"/>
    </location>
</feature>
<dbReference type="Gene3D" id="3.20.20.370">
    <property type="entry name" value="Glycoside hydrolase/deacetylase"/>
    <property type="match status" value="1"/>
</dbReference>
<dbReference type="PROSITE" id="PS51257">
    <property type="entry name" value="PROKAR_LIPOPROTEIN"/>
    <property type="match status" value="1"/>
</dbReference>